<proteinExistence type="predicted"/>
<dbReference type="WBParaSite" id="PS1159_v2.g1198.t1">
    <property type="protein sequence ID" value="PS1159_v2.g1198.t1"/>
    <property type="gene ID" value="PS1159_v2.g1198"/>
</dbReference>
<sequence length="53" mass="6090">WKNLHPNAASQWKEWYNLANSTNPIFEVYDIRSILHPSAISSDAPQCPNLLTH</sequence>
<evidence type="ECO:0000313" key="2">
    <source>
        <dbReference type="WBParaSite" id="PS1159_v2.g1198.t1"/>
    </source>
</evidence>
<evidence type="ECO:0000313" key="1">
    <source>
        <dbReference type="Proteomes" id="UP000887580"/>
    </source>
</evidence>
<organism evidence="1 2">
    <name type="scientific">Panagrolaimus sp. PS1159</name>
    <dbReference type="NCBI Taxonomy" id="55785"/>
    <lineage>
        <taxon>Eukaryota</taxon>
        <taxon>Metazoa</taxon>
        <taxon>Ecdysozoa</taxon>
        <taxon>Nematoda</taxon>
        <taxon>Chromadorea</taxon>
        <taxon>Rhabditida</taxon>
        <taxon>Tylenchina</taxon>
        <taxon>Panagrolaimomorpha</taxon>
        <taxon>Panagrolaimoidea</taxon>
        <taxon>Panagrolaimidae</taxon>
        <taxon>Panagrolaimus</taxon>
    </lineage>
</organism>
<name>A0AC35EYR1_9BILA</name>
<dbReference type="Proteomes" id="UP000887580">
    <property type="component" value="Unplaced"/>
</dbReference>
<accession>A0AC35EYR1</accession>
<protein>
    <submittedName>
        <fullName evidence="2">Uncharacterized protein</fullName>
    </submittedName>
</protein>
<reference evidence="2" key="1">
    <citation type="submission" date="2022-11" db="UniProtKB">
        <authorList>
            <consortium name="WormBaseParasite"/>
        </authorList>
    </citation>
    <scope>IDENTIFICATION</scope>
</reference>